<evidence type="ECO:0000259" key="2">
    <source>
        <dbReference type="PROSITE" id="PS50126"/>
    </source>
</evidence>
<dbReference type="RefSeq" id="WP_073338143.1">
    <property type="nucleotide sequence ID" value="NZ_FQXM01000008.1"/>
</dbReference>
<dbReference type="AlphaFoldDB" id="A0A1M5UNS3"/>
<dbReference type="InterPro" id="IPR039566">
    <property type="entry name" value="CvfB_S1_st"/>
</dbReference>
<dbReference type="PROSITE" id="PS50126">
    <property type="entry name" value="S1"/>
    <property type="match status" value="1"/>
</dbReference>
<sequence>MEIGRVQEMKVAYFKSFGAFLDGETGNEEDNILLPNNQFNEEDNLKEGDEVKVFIYKDSEDRLIATRETPYIQVGDIGELEVLDVTKIGSFLNMGLNRDLFLPYKEQLHEVHVGDRFLVTMYVDKTGRLSASMYIEDVLLTDSNYKVDDMVQGTVYSINPDLGAKVAIDNKFKALLPLYEMNENIEVGSKIKARVSRITEEGKLDISFRKAAYMQMDDDSSFILEKLQNKYSGFMPLNDKSAPEAIKSELNMSKNSFKRAVGRLLKQGKITIENNGVKLK</sequence>
<keyword evidence="4" id="KW-1185">Reference proteome</keyword>
<dbReference type="Gene3D" id="2.40.50.140">
    <property type="entry name" value="Nucleic acid-binding proteins"/>
    <property type="match status" value="3"/>
</dbReference>
<dbReference type="EMBL" id="FQXM01000008">
    <property type="protein sequence ID" value="SHH64599.1"/>
    <property type="molecule type" value="Genomic_DNA"/>
</dbReference>
<proteinExistence type="inferred from homology"/>
<feature type="domain" description="S1 motif" evidence="2">
    <location>
        <begin position="148"/>
        <end position="209"/>
    </location>
</feature>
<protein>
    <recommendedName>
        <fullName evidence="2">S1 motif domain-containing protein</fullName>
    </recommendedName>
</protein>
<name>A0A1M5UNS3_9CLOT</name>
<dbReference type="Proteomes" id="UP000184447">
    <property type="component" value="Unassembled WGS sequence"/>
</dbReference>
<accession>A0A1M5UNS3</accession>
<dbReference type="Pfam" id="PF13509">
    <property type="entry name" value="S1_2"/>
    <property type="match status" value="2"/>
</dbReference>
<dbReference type="InterPro" id="IPR040764">
    <property type="entry name" value="CvfB_WH"/>
</dbReference>
<evidence type="ECO:0000256" key="1">
    <source>
        <dbReference type="PIRNR" id="PIRNR012524"/>
    </source>
</evidence>
<dbReference type="SUPFAM" id="SSF50249">
    <property type="entry name" value="Nucleic acid-binding proteins"/>
    <property type="match status" value="1"/>
</dbReference>
<dbReference type="STRING" id="1121316.SAMN02745207_01850"/>
<dbReference type="GO" id="GO:0003676">
    <property type="term" value="F:nucleic acid binding"/>
    <property type="evidence" value="ECO:0007669"/>
    <property type="project" value="InterPro"/>
</dbReference>
<evidence type="ECO:0000313" key="4">
    <source>
        <dbReference type="Proteomes" id="UP000184447"/>
    </source>
</evidence>
<dbReference type="SMART" id="SM00316">
    <property type="entry name" value="S1"/>
    <property type="match status" value="3"/>
</dbReference>
<dbReference type="InterPro" id="IPR014464">
    <property type="entry name" value="CvfB_fam"/>
</dbReference>
<dbReference type="InterPro" id="IPR012340">
    <property type="entry name" value="NA-bd_OB-fold"/>
</dbReference>
<dbReference type="Gene3D" id="1.10.10.10">
    <property type="entry name" value="Winged helix-like DNA-binding domain superfamily/Winged helix DNA-binding domain"/>
    <property type="match status" value="1"/>
</dbReference>
<comment type="similarity">
    <text evidence="1">Belongs to the CvfB family.</text>
</comment>
<evidence type="ECO:0000313" key="3">
    <source>
        <dbReference type="EMBL" id="SHH64599.1"/>
    </source>
</evidence>
<dbReference type="InterPro" id="IPR036388">
    <property type="entry name" value="WH-like_DNA-bd_sf"/>
</dbReference>
<organism evidence="3 4">
    <name type="scientific">Clostridium grantii DSM 8605</name>
    <dbReference type="NCBI Taxonomy" id="1121316"/>
    <lineage>
        <taxon>Bacteria</taxon>
        <taxon>Bacillati</taxon>
        <taxon>Bacillota</taxon>
        <taxon>Clostridia</taxon>
        <taxon>Eubacteriales</taxon>
        <taxon>Clostridiaceae</taxon>
        <taxon>Clostridium</taxon>
    </lineage>
</organism>
<dbReference type="OrthoDB" id="9801597at2"/>
<gene>
    <name evidence="3" type="ORF">SAMN02745207_01850</name>
</gene>
<dbReference type="InterPro" id="IPR003029">
    <property type="entry name" value="S1_domain"/>
</dbReference>
<dbReference type="Pfam" id="PF17783">
    <property type="entry name" value="WHD_CvfB"/>
    <property type="match status" value="1"/>
</dbReference>
<dbReference type="PANTHER" id="PTHR37296">
    <property type="entry name" value="CONSERVED VIRULENCE FACTOR B"/>
    <property type="match status" value="1"/>
</dbReference>
<reference evidence="3 4" key="1">
    <citation type="submission" date="2016-11" db="EMBL/GenBank/DDBJ databases">
        <authorList>
            <person name="Jaros S."/>
            <person name="Januszkiewicz K."/>
            <person name="Wedrychowicz H."/>
        </authorList>
    </citation>
    <scope>NUCLEOTIDE SEQUENCE [LARGE SCALE GENOMIC DNA]</scope>
    <source>
        <strain evidence="3 4">DSM 8605</strain>
    </source>
</reference>
<dbReference type="PANTHER" id="PTHR37296:SF1">
    <property type="entry name" value="CONSERVED VIRULENCE FACTOR B"/>
    <property type="match status" value="1"/>
</dbReference>
<dbReference type="PIRSF" id="PIRSF012524">
    <property type="entry name" value="YitL_S1"/>
    <property type="match status" value="1"/>
</dbReference>